<name>A0A7W7G3B0_9ACTN</name>
<keyword evidence="1" id="KW-0812">Transmembrane</keyword>
<dbReference type="InterPro" id="IPR050228">
    <property type="entry name" value="Carboxylesterase_BioH"/>
</dbReference>
<dbReference type="InterPro" id="IPR000073">
    <property type="entry name" value="AB_hydrolase_1"/>
</dbReference>
<feature type="transmembrane region" description="Helical" evidence="1">
    <location>
        <begin position="88"/>
        <end position="111"/>
    </location>
</feature>
<keyword evidence="1" id="KW-0472">Membrane</keyword>
<proteinExistence type="predicted"/>
<comment type="caution">
    <text evidence="3">The sequence shown here is derived from an EMBL/GenBank/DDBJ whole genome shotgun (WGS) entry which is preliminary data.</text>
</comment>
<feature type="transmembrane region" description="Helical" evidence="1">
    <location>
        <begin position="123"/>
        <end position="143"/>
    </location>
</feature>
<feature type="transmembrane region" description="Helical" evidence="1">
    <location>
        <begin position="30"/>
        <end position="49"/>
    </location>
</feature>
<sequence>MTFLPALLWALPAAVWGAVAGWWTPRGPLTITQALCSVAVSAAIGWAAGRLGRSRLMWLVVPVAFLLTLELARAGVPGPSAGPPHGTPFGVVALLAGRGVHLVLTLLPLLLGLGAGRGVSRRVLYALPTAGLLLFTAAVAVPARTAGIPGGVAELARVGGLGVMIRGARTGAPVLLFVPGAPGGSELGNVRTHLAAVEQRFVMATLDRRGGGSSYPALDPASDVTLDRMVADIIAVTDYLRERFGQDKIFLYGHSGGSLLSVLAVRRHPEKFRAYIGSGQAVHLPASDRIFYDDILVWARAEGRDEVVRQLTAQGPPPYRDVWSYEPIMLYENEAYAQRAPQFGLGVREFTLLQKIHVLNAMLDTWDVIYPRMQGVDLRRDVPSLSVPVWFVMGADEMRGLQVLFDEWYGALRAPAKHLVVVPGAGHAVQFEQPERFVAVLDDVLAG</sequence>
<dbReference type="PANTHER" id="PTHR43194">
    <property type="entry name" value="HYDROLASE ALPHA/BETA FOLD FAMILY"/>
    <property type="match status" value="1"/>
</dbReference>
<dbReference type="Proteomes" id="UP000542742">
    <property type="component" value="Unassembled WGS sequence"/>
</dbReference>
<evidence type="ECO:0000256" key="1">
    <source>
        <dbReference type="SAM" id="Phobius"/>
    </source>
</evidence>
<evidence type="ECO:0000313" key="4">
    <source>
        <dbReference type="Proteomes" id="UP000542742"/>
    </source>
</evidence>
<dbReference type="RefSeq" id="WP_184952571.1">
    <property type="nucleotide sequence ID" value="NZ_BOMC01000052.1"/>
</dbReference>
<evidence type="ECO:0000259" key="2">
    <source>
        <dbReference type="Pfam" id="PF12697"/>
    </source>
</evidence>
<dbReference type="SUPFAM" id="SSF53474">
    <property type="entry name" value="alpha/beta-Hydrolases"/>
    <property type="match status" value="1"/>
</dbReference>
<evidence type="ECO:0000313" key="3">
    <source>
        <dbReference type="EMBL" id="MBB4694015.1"/>
    </source>
</evidence>
<keyword evidence="4" id="KW-1185">Reference proteome</keyword>
<protein>
    <submittedName>
        <fullName evidence="3">Pimeloyl-ACP methyl ester carboxylesterase</fullName>
    </submittedName>
</protein>
<organism evidence="3 4">
    <name type="scientific">Paractinoplanes abujensis</name>
    <dbReference type="NCBI Taxonomy" id="882441"/>
    <lineage>
        <taxon>Bacteria</taxon>
        <taxon>Bacillati</taxon>
        <taxon>Actinomycetota</taxon>
        <taxon>Actinomycetes</taxon>
        <taxon>Micromonosporales</taxon>
        <taxon>Micromonosporaceae</taxon>
        <taxon>Paractinoplanes</taxon>
    </lineage>
</organism>
<dbReference type="GO" id="GO:0003824">
    <property type="term" value="F:catalytic activity"/>
    <property type="evidence" value="ECO:0007669"/>
    <property type="project" value="UniProtKB-ARBA"/>
</dbReference>
<feature type="domain" description="AB hydrolase-1" evidence="2">
    <location>
        <begin position="175"/>
        <end position="439"/>
    </location>
</feature>
<dbReference type="EMBL" id="JACHMF010000001">
    <property type="protein sequence ID" value="MBB4694015.1"/>
    <property type="molecule type" value="Genomic_DNA"/>
</dbReference>
<feature type="transmembrane region" description="Helical" evidence="1">
    <location>
        <begin position="56"/>
        <end position="76"/>
    </location>
</feature>
<dbReference type="PANTHER" id="PTHR43194:SF2">
    <property type="entry name" value="PEROXISOMAL MEMBRANE PROTEIN LPX1"/>
    <property type="match status" value="1"/>
</dbReference>
<dbReference type="InterPro" id="IPR029058">
    <property type="entry name" value="AB_hydrolase_fold"/>
</dbReference>
<keyword evidence="1" id="KW-1133">Transmembrane helix</keyword>
<accession>A0A7W7G3B0</accession>
<dbReference type="AlphaFoldDB" id="A0A7W7G3B0"/>
<dbReference type="Gene3D" id="3.40.50.1820">
    <property type="entry name" value="alpha/beta hydrolase"/>
    <property type="match status" value="1"/>
</dbReference>
<reference evidence="3 4" key="1">
    <citation type="submission" date="2020-08" db="EMBL/GenBank/DDBJ databases">
        <title>Sequencing the genomes of 1000 actinobacteria strains.</title>
        <authorList>
            <person name="Klenk H.-P."/>
        </authorList>
    </citation>
    <scope>NUCLEOTIDE SEQUENCE [LARGE SCALE GENOMIC DNA]</scope>
    <source>
        <strain evidence="3 4">DSM 45518</strain>
    </source>
</reference>
<gene>
    <name evidence="3" type="ORF">BKA14_004163</name>
</gene>
<dbReference type="Pfam" id="PF12697">
    <property type="entry name" value="Abhydrolase_6"/>
    <property type="match status" value="1"/>
</dbReference>